<evidence type="ECO:0000313" key="1">
    <source>
        <dbReference type="EMBL" id="MDN5200352.1"/>
    </source>
</evidence>
<reference evidence="1" key="1">
    <citation type="submission" date="2023-06" db="EMBL/GenBank/DDBJ databases">
        <title>Genomic of Parafulvivirga corallium.</title>
        <authorList>
            <person name="Wang G."/>
        </authorList>
    </citation>
    <scope>NUCLEOTIDE SEQUENCE</scope>
    <source>
        <strain evidence="1">BMA10</strain>
    </source>
</reference>
<keyword evidence="2" id="KW-1185">Reference proteome</keyword>
<dbReference type="Pfam" id="PF11751">
    <property type="entry name" value="PorP_SprF"/>
    <property type="match status" value="1"/>
</dbReference>
<dbReference type="Proteomes" id="UP001172082">
    <property type="component" value="Unassembled WGS sequence"/>
</dbReference>
<dbReference type="InterPro" id="IPR019861">
    <property type="entry name" value="PorP/SprF_Bacteroidetes"/>
</dbReference>
<evidence type="ECO:0000313" key="2">
    <source>
        <dbReference type="Proteomes" id="UP001172082"/>
    </source>
</evidence>
<name>A0ABT8KI06_9BACT</name>
<protein>
    <submittedName>
        <fullName evidence="1">PorP/SprF family type IX secretion system membrane protein</fullName>
    </submittedName>
</protein>
<organism evidence="1 2">
    <name type="scientific">Splendidivirga corallicola</name>
    <dbReference type="NCBI Taxonomy" id="3051826"/>
    <lineage>
        <taxon>Bacteria</taxon>
        <taxon>Pseudomonadati</taxon>
        <taxon>Bacteroidota</taxon>
        <taxon>Cytophagia</taxon>
        <taxon>Cytophagales</taxon>
        <taxon>Splendidivirgaceae</taxon>
        <taxon>Splendidivirga</taxon>
    </lineage>
</organism>
<proteinExistence type="predicted"/>
<sequence>MRKVVCVLSIILMLSSGRLFANDPYFSQFYNAPLILNPALTGIAFGNIRIMTNYRNHLASIDPFQTYSVGIDMSLFEKNEGGSFAGIGLVATNDLAGSVQKNLRAMFSLAYHKSIGSNKNNYLAIGFQGGIDQTDLNFTNLTTQSQWVPGSGVDRSLSNGELISGDNQLLMDFQAGLLWYSFLNNGSTIFAGVSAFHLTEPNKSFTGIESKLSRRYVVHAGSRLSMSPNFNLVPNVVFMRQGSVNIIHSGVAFEYDKSVNNDYQVFSIGAWLRNTDAVIMSAGLEYKRFSFGLSYDLIISNLSEVTQKGGFEISLAFNFKKSISKVNNLSSDPNPRL</sequence>
<comment type="caution">
    <text evidence="1">The sequence shown here is derived from an EMBL/GenBank/DDBJ whole genome shotgun (WGS) entry which is preliminary data.</text>
</comment>
<gene>
    <name evidence="1" type="ORF">QQ008_03245</name>
</gene>
<dbReference type="RefSeq" id="WP_346750377.1">
    <property type="nucleotide sequence ID" value="NZ_JAUJEA010000001.1"/>
</dbReference>
<dbReference type="EMBL" id="JAUJEA010000001">
    <property type="protein sequence ID" value="MDN5200352.1"/>
    <property type="molecule type" value="Genomic_DNA"/>
</dbReference>
<dbReference type="NCBIfam" id="TIGR03519">
    <property type="entry name" value="T9SS_PorP_fam"/>
    <property type="match status" value="1"/>
</dbReference>
<accession>A0ABT8KI06</accession>